<dbReference type="EMBL" id="KZ824270">
    <property type="protein sequence ID" value="RAL16001.1"/>
    <property type="molecule type" value="Genomic_DNA"/>
</dbReference>
<dbReference type="AlphaFoldDB" id="A0A395I7A2"/>
<dbReference type="InterPro" id="IPR056867">
    <property type="entry name" value="LRR_15"/>
</dbReference>
<dbReference type="STRING" id="1450537.A0A395I7A2"/>
<proteinExistence type="predicted"/>
<accession>A0A395I7A2</accession>
<feature type="domain" description="Leucine-rich repeat" evidence="1">
    <location>
        <begin position="204"/>
        <end position="417"/>
    </location>
</feature>
<protein>
    <recommendedName>
        <fullName evidence="1">Leucine-rich repeat domain-containing protein</fullName>
    </recommendedName>
</protein>
<evidence type="ECO:0000259" key="1">
    <source>
        <dbReference type="Pfam" id="PF24969"/>
    </source>
</evidence>
<dbReference type="GeneID" id="37194654"/>
<sequence length="514" mass="58636">MYDQAESIGEREDFGHCTALLSLIDSDFLDPKAGRHLTVLDCRPEHLSTVARYLHRYRSKAVKVKYLCLGKTVPFTDYDFARPPPQPLDNFVWSLIKQFTDSSTEVQQWRNHLMSYINPDPWIALILYPVPNIERLEWFWGGRCTQFTERLLNFASEDPLLTYQRGRPEFLQMLREVSFKVTSSSGDGDPWTFDRGYHPEKLAPYFRLPSLQSLTGQLLLCSDHSILGDALAPADSSSITHLEIQQGDSIRAFAYMILPCTNLKSFKLTYQVGSLPGQGYECLYTDRSSGRGLRPDRFVEILSSKSATLETLCLDTSQSDLPDQSPRGNKMPPLKSLTHFRVLRHLQLPMEAFIGSLEDHAQKVSGPEYSLADQLPASLETLRITNWDFAREEEMLAQLLGVVCAPDRIPFLAQIAIQGMLFFDPDKYPCGYLGEDGRPYPSGDLYHSTHELASVCDMLGICLTWHHTQPPVDESRRNEDVHLKGLVKCSKYRCRDRGDLYDYDPAFSWSGFRY</sequence>
<evidence type="ECO:0000313" key="3">
    <source>
        <dbReference type="Proteomes" id="UP000248961"/>
    </source>
</evidence>
<dbReference type="VEuPathDB" id="FungiDB:BO97DRAFT_178991"/>
<keyword evidence="3" id="KW-1185">Reference proteome</keyword>
<dbReference type="Proteomes" id="UP000248961">
    <property type="component" value="Unassembled WGS sequence"/>
</dbReference>
<dbReference type="RefSeq" id="XP_025555155.1">
    <property type="nucleotide sequence ID" value="XM_025690365.1"/>
</dbReference>
<reference evidence="2 3" key="1">
    <citation type="submission" date="2018-02" db="EMBL/GenBank/DDBJ databases">
        <title>The genomes of Aspergillus section Nigri reveals drivers in fungal speciation.</title>
        <authorList>
            <consortium name="DOE Joint Genome Institute"/>
            <person name="Vesth T.C."/>
            <person name="Nybo J."/>
            <person name="Theobald S."/>
            <person name="Brandl J."/>
            <person name="Frisvad J.C."/>
            <person name="Nielsen K.F."/>
            <person name="Lyhne E.K."/>
            <person name="Kogle M.E."/>
            <person name="Kuo A."/>
            <person name="Riley R."/>
            <person name="Clum A."/>
            <person name="Nolan M."/>
            <person name="Lipzen A."/>
            <person name="Salamov A."/>
            <person name="Henrissat B."/>
            <person name="Wiebenga A."/>
            <person name="De vries R.P."/>
            <person name="Grigoriev I.V."/>
            <person name="Mortensen U.H."/>
            <person name="Andersen M.R."/>
            <person name="Baker S.E."/>
        </authorList>
    </citation>
    <scope>NUCLEOTIDE SEQUENCE [LARGE SCALE GENOMIC DNA]</scope>
    <source>
        <strain evidence="2 3">CBS 101889</strain>
    </source>
</reference>
<organism evidence="2 3">
    <name type="scientific">Aspergillus homomorphus (strain CBS 101889)</name>
    <dbReference type="NCBI Taxonomy" id="1450537"/>
    <lineage>
        <taxon>Eukaryota</taxon>
        <taxon>Fungi</taxon>
        <taxon>Dikarya</taxon>
        <taxon>Ascomycota</taxon>
        <taxon>Pezizomycotina</taxon>
        <taxon>Eurotiomycetes</taxon>
        <taxon>Eurotiomycetidae</taxon>
        <taxon>Eurotiales</taxon>
        <taxon>Aspergillaceae</taxon>
        <taxon>Aspergillus</taxon>
        <taxon>Aspergillus subgen. Circumdati</taxon>
    </lineage>
</organism>
<name>A0A395I7A2_ASPHC</name>
<dbReference type="OrthoDB" id="2520703at2759"/>
<evidence type="ECO:0000313" key="2">
    <source>
        <dbReference type="EMBL" id="RAL16001.1"/>
    </source>
</evidence>
<dbReference type="Pfam" id="PF24969">
    <property type="entry name" value="LRR_15"/>
    <property type="match status" value="1"/>
</dbReference>
<gene>
    <name evidence="2" type="ORF">BO97DRAFT_178991</name>
</gene>